<protein>
    <submittedName>
        <fullName evidence="1">Uncharacterized protein</fullName>
    </submittedName>
</protein>
<comment type="caution">
    <text evidence="1">The sequence shown here is derived from an EMBL/GenBank/DDBJ whole genome shotgun (WGS) entry which is preliminary data.</text>
</comment>
<evidence type="ECO:0000313" key="1">
    <source>
        <dbReference type="EMBL" id="KAK8740754.1"/>
    </source>
</evidence>
<dbReference type="EMBL" id="JARKIK010000032">
    <property type="protein sequence ID" value="KAK8740754.1"/>
    <property type="molecule type" value="Genomic_DNA"/>
</dbReference>
<dbReference type="InterPro" id="IPR027417">
    <property type="entry name" value="P-loop_NTPase"/>
</dbReference>
<feature type="non-terminal residue" evidence="1">
    <location>
        <position position="1"/>
    </location>
</feature>
<feature type="non-terminal residue" evidence="1">
    <location>
        <position position="133"/>
    </location>
</feature>
<dbReference type="Proteomes" id="UP001445076">
    <property type="component" value="Unassembled WGS sequence"/>
</dbReference>
<dbReference type="SUPFAM" id="SSF52540">
    <property type="entry name" value="P-loop containing nucleoside triphosphate hydrolases"/>
    <property type="match status" value="1"/>
</dbReference>
<sequence length="133" mass="15086">LEEGYVDVSDLSRLRVIHQFTEVVGHQDGLELLQLLMKVDHRDEGIKIEKLTLGGANNMPTKAVLLVGERNSGKTTLATAMVNHIFGVKFQDNFRLIINGDPLNRLTKEMRLKKTRFATAYSFNLLPKPHDHH</sequence>
<evidence type="ECO:0000313" key="2">
    <source>
        <dbReference type="Proteomes" id="UP001445076"/>
    </source>
</evidence>
<reference evidence="1 2" key="1">
    <citation type="journal article" date="2024" name="BMC Genomics">
        <title>Genome assembly of redclaw crayfish (Cherax quadricarinatus) provides insights into its immune adaptation and hypoxia tolerance.</title>
        <authorList>
            <person name="Liu Z."/>
            <person name="Zheng J."/>
            <person name="Li H."/>
            <person name="Fang K."/>
            <person name="Wang S."/>
            <person name="He J."/>
            <person name="Zhou D."/>
            <person name="Weng S."/>
            <person name="Chi M."/>
            <person name="Gu Z."/>
            <person name="He J."/>
            <person name="Li F."/>
            <person name="Wang M."/>
        </authorList>
    </citation>
    <scope>NUCLEOTIDE SEQUENCE [LARGE SCALE GENOMIC DNA]</scope>
    <source>
        <strain evidence="1">ZL_2023a</strain>
    </source>
</reference>
<name>A0AAW0XK26_CHEQU</name>
<organism evidence="1 2">
    <name type="scientific">Cherax quadricarinatus</name>
    <name type="common">Australian red claw crayfish</name>
    <dbReference type="NCBI Taxonomy" id="27406"/>
    <lineage>
        <taxon>Eukaryota</taxon>
        <taxon>Metazoa</taxon>
        <taxon>Ecdysozoa</taxon>
        <taxon>Arthropoda</taxon>
        <taxon>Crustacea</taxon>
        <taxon>Multicrustacea</taxon>
        <taxon>Malacostraca</taxon>
        <taxon>Eumalacostraca</taxon>
        <taxon>Eucarida</taxon>
        <taxon>Decapoda</taxon>
        <taxon>Pleocyemata</taxon>
        <taxon>Astacidea</taxon>
        <taxon>Parastacoidea</taxon>
        <taxon>Parastacidae</taxon>
        <taxon>Cherax</taxon>
    </lineage>
</organism>
<keyword evidence="2" id="KW-1185">Reference proteome</keyword>
<gene>
    <name evidence="1" type="ORF">OTU49_002687</name>
</gene>
<dbReference type="AlphaFoldDB" id="A0AAW0XK26"/>
<dbReference type="Gene3D" id="3.40.50.300">
    <property type="entry name" value="P-loop containing nucleotide triphosphate hydrolases"/>
    <property type="match status" value="1"/>
</dbReference>
<accession>A0AAW0XK26</accession>
<proteinExistence type="predicted"/>